<evidence type="ECO:0000256" key="5">
    <source>
        <dbReference type="ARBA" id="ARBA00022824"/>
    </source>
</evidence>
<comment type="function">
    <text evidence="9">Probable molecular chaperone assisting protein biosynthesis and transport in the endoplasmic reticulum. Required for the proper biosynthesis and transport of pulmonary surfactant-associated protein A/SP-A, pulmonary surfactant-associated protein D/SP-D and the lipid transporter ABCA3. By regulating both the proper expression and the degradation through the endoplasmic reticulum-associated protein degradation pathway of these proteins plays a crucial role in pulmonary surfactant homeostasis. Has an anti-fibrotic activity by negatively regulating the secretion of type I and type III collagens. This calcium-binding protein also transiently associates with immature PCSK6 and regulates its secretion.</text>
</comment>
<gene>
    <name evidence="13" type="ORF">HPBE_LOCUS756</name>
</gene>
<dbReference type="GO" id="GO:0005509">
    <property type="term" value="F:calcium ion binding"/>
    <property type="evidence" value="ECO:0007669"/>
    <property type="project" value="InterPro"/>
</dbReference>
<comment type="subcellular location">
    <subcellularLocation>
        <location evidence="1">Endoplasmic reticulum lumen</location>
    </subcellularLocation>
</comment>
<dbReference type="FunFam" id="1.10.238.10:FF:000104">
    <property type="entry name" value="calumenin isoform X1"/>
    <property type="match status" value="1"/>
</dbReference>
<dbReference type="GO" id="GO:0015031">
    <property type="term" value="P:protein transport"/>
    <property type="evidence" value="ECO:0007669"/>
    <property type="project" value="UniProtKB-ARBA"/>
</dbReference>
<reference evidence="13 14" key="1">
    <citation type="submission" date="2018-11" db="EMBL/GenBank/DDBJ databases">
        <authorList>
            <consortium name="Pathogen Informatics"/>
        </authorList>
    </citation>
    <scope>NUCLEOTIDE SEQUENCE [LARGE SCALE GENOMIC DNA]</scope>
</reference>
<keyword evidence="2" id="KW-0479">Metal-binding</keyword>
<evidence type="ECO:0000256" key="6">
    <source>
        <dbReference type="ARBA" id="ARBA00022837"/>
    </source>
</evidence>
<comment type="subunit">
    <text evidence="10">Interacts with PCSK6 (immature form including the propeptide); probably involved in the maturation and the secretion of PCSK6.</text>
</comment>
<accession>A0A3P7WNE4</accession>
<dbReference type="WBParaSite" id="HPBE_0000075501-mRNA-1">
    <property type="protein sequence ID" value="HPBE_0000075501-mRNA-1"/>
    <property type="gene ID" value="HPBE_0000075501"/>
</dbReference>
<evidence type="ECO:0000256" key="8">
    <source>
        <dbReference type="ARBA" id="ARBA00023186"/>
    </source>
</evidence>
<dbReference type="Gene3D" id="1.10.238.10">
    <property type="entry name" value="EF-hand"/>
    <property type="match status" value="3"/>
</dbReference>
<evidence type="ECO:0000256" key="4">
    <source>
        <dbReference type="ARBA" id="ARBA00022737"/>
    </source>
</evidence>
<feature type="domain" description="EF-hand" evidence="12">
    <location>
        <begin position="5"/>
        <end position="40"/>
    </location>
</feature>
<dbReference type="Proteomes" id="UP000050761">
    <property type="component" value="Unassembled WGS sequence"/>
</dbReference>
<keyword evidence="7" id="KW-0325">Glycoprotein</keyword>
<dbReference type="AlphaFoldDB" id="A0A183F3L3"/>
<evidence type="ECO:0000256" key="3">
    <source>
        <dbReference type="ARBA" id="ARBA00022729"/>
    </source>
</evidence>
<protein>
    <recommendedName>
        <fullName evidence="11">Reticulocalbin-3</fullName>
    </recommendedName>
</protein>
<evidence type="ECO:0000259" key="12">
    <source>
        <dbReference type="PROSITE" id="PS50222"/>
    </source>
</evidence>
<dbReference type="GO" id="GO:0005788">
    <property type="term" value="C:endoplasmic reticulum lumen"/>
    <property type="evidence" value="ECO:0007669"/>
    <property type="project" value="UniProtKB-SubCell"/>
</dbReference>
<dbReference type="InterPro" id="IPR002048">
    <property type="entry name" value="EF_hand_dom"/>
</dbReference>
<keyword evidence="4" id="KW-0677">Repeat</keyword>
<proteinExistence type="predicted"/>
<evidence type="ECO:0000256" key="10">
    <source>
        <dbReference type="ARBA" id="ARBA00063143"/>
    </source>
</evidence>
<keyword evidence="5" id="KW-0256">Endoplasmic reticulum</keyword>
<reference evidence="15" key="2">
    <citation type="submission" date="2019-09" db="UniProtKB">
        <authorList>
            <consortium name="WormBaseParasite"/>
        </authorList>
    </citation>
    <scope>IDENTIFICATION</scope>
</reference>
<evidence type="ECO:0000256" key="11">
    <source>
        <dbReference type="ARBA" id="ARBA00072696"/>
    </source>
</evidence>
<keyword evidence="14" id="KW-1185">Reference proteome</keyword>
<evidence type="ECO:0000256" key="1">
    <source>
        <dbReference type="ARBA" id="ARBA00004319"/>
    </source>
</evidence>
<dbReference type="PANTHER" id="PTHR10827">
    <property type="entry name" value="RETICULOCALBIN"/>
    <property type="match status" value="1"/>
</dbReference>
<keyword evidence="3" id="KW-0732">Signal</keyword>
<dbReference type="EMBL" id="UZAH01000640">
    <property type="protein sequence ID" value="VDO19138.1"/>
    <property type="molecule type" value="Genomic_DNA"/>
</dbReference>
<dbReference type="SMART" id="SM00054">
    <property type="entry name" value="EFh"/>
    <property type="match status" value="6"/>
</dbReference>
<dbReference type="OrthoDB" id="293868at2759"/>
<dbReference type="SUPFAM" id="SSF47473">
    <property type="entry name" value="EF-hand"/>
    <property type="match status" value="2"/>
</dbReference>
<name>A0A183F3L3_HELPZ</name>
<sequence>MPPEEAKRRLQVLAKTMDVDGDGFVDETELTNWVEKSMISLDNEEVNERLTELDTNNDQKVSWEEYMEDSFPDRDAKDLDPDDRKLMEEDKLYFKAADLDGDGKLNREELSAFLNPENYKHMHKVLVEVTMVEKDLNKDGAIDLKEFLGEMADNQHSDWYTAEKDRFMAEYDTNGDGVLRGDEVRRWLIPDAKMVAQQEAAHLISGADKDNDGKLTIAEIVDAYKLFVGSEATNYGEDLHKVPHSEL</sequence>
<evidence type="ECO:0000256" key="9">
    <source>
        <dbReference type="ARBA" id="ARBA00056975"/>
    </source>
</evidence>
<keyword evidence="8" id="KW-0143">Chaperone</keyword>
<evidence type="ECO:0000256" key="2">
    <source>
        <dbReference type="ARBA" id="ARBA00022723"/>
    </source>
</evidence>
<feature type="domain" description="EF-hand" evidence="12">
    <location>
        <begin position="85"/>
        <end position="120"/>
    </location>
</feature>
<evidence type="ECO:0000313" key="14">
    <source>
        <dbReference type="Proteomes" id="UP000050761"/>
    </source>
</evidence>
<dbReference type="PROSITE" id="PS50222">
    <property type="entry name" value="EF_HAND_2"/>
    <property type="match status" value="4"/>
</dbReference>
<evidence type="ECO:0000313" key="15">
    <source>
        <dbReference type="WBParaSite" id="HPBE_0000075501-mRNA-1"/>
    </source>
</evidence>
<dbReference type="PANTHER" id="PTHR10827:SF95">
    <property type="entry name" value="LD34388P"/>
    <property type="match status" value="1"/>
</dbReference>
<organism evidence="14 15">
    <name type="scientific">Heligmosomoides polygyrus</name>
    <name type="common">Parasitic roundworm</name>
    <dbReference type="NCBI Taxonomy" id="6339"/>
    <lineage>
        <taxon>Eukaryota</taxon>
        <taxon>Metazoa</taxon>
        <taxon>Ecdysozoa</taxon>
        <taxon>Nematoda</taxon>
        <taxon>Chromadorea</taxon>
        <taxon>Rhabditida</taxon>
        <taxon>Rhabditina</taxon>
        <taxon>Rhabditomorpha</taxon>
        <taxon>Strongyloidea</taxon>
        <taxon>Heligmosomidae</taxon>
        <taxon>Heligmosomoides</taxon>
    </lineage>
</organism>
<evidence type="ECO:0000256" key="7">
    <source>
        <dbReference type="ARBA" id="ARBA00023180"/>
    </source>
</evidence>
<dbReference type="InterPro" id="IPR018247">
    <property type="entry name" value="EF_Hand_1_Ca_BS"/>
</dbReference>
<feature type="domain" description="EF-hand" evidence="12">
    <location>
        <begin position="195"/>
        <end position="230"/>
    </location>
</feature>
<dbReference type="PROSITE" id="PS00018">
    <property type="entry name" value="EF_HAND_1"/>
    <property type="match status" value="5"/>
</dbReference>
<dbReference type="InterPro" id="IPR011992">
    <property type="entry name" value="EF-hand-dom_pair"/>
</dbReference>
<accession>A0A183F3L3</accession>
<dbReference type="Pfam" id="PF13499">
    <property type="entry name" value="EF-hand_7"/>
    <property type="match status" value="2"/>
</dbReference>
<evidence type="ECO:0000313" key="13">
    <source>
        <dbReference type="EMBL" id="VDO19138.1"/>
    </source>
</evidence>
<feature type="domain" description="EF-hand" evidence="12">
    <location>
        <begin position="159"/>
        <end position="194"/>
    </location>
</feature>
<keyword evidence="6" id="KW-0106">Calcium</keyword>